<dbReference type="Gene3D" id="3.40.50.300">
    <property type="entry name" value="P-loop containing nucleotide triphosphate hydrolases"/>
    <property type="match status" value="1"/>
</dbReference>
<evidence type="ECO:0000256" key="1">
    <source>
        <dbReference type="ARBA" id="ARBA00022448"/>
    </source>
</evidence>
<proteinExistence type="predicted"/>
<evidence type="ECO:0000256" key="3">
    <source>
        <dbReference type="ARBA" id="ARBA00022840"/>
    </source>
</evidence>
<dbReference type="InterPro" id="IPR003593">
    <property type="entry name" value="AAA+_ATPase"/>
</dbReference>
<keyword evidence="3 5" id="KW-0067">ATP-binding</keyword>
<dbReference type="Pfam" id="PF00005">
    <property type="entry name" value="ABC_tran"/>
    <property type="match status" value="1"/>
</dbReference>
<dbReference type="EMBL" id="JBHRTL010000030">
    <property type="protein sequence ID" value="MFC3156376.1"/>
    <property type="molecule type" value="Genomic_DNA"/>
</dbReference>
<dbReference type="InterPro" id="IPR017871">
    <property type="entry name" value="ABC_transporter-like_CS"/>
</dbReference>
<protein>
    <submittedName>
        <fullName evidence="5">ATP-binding cassette domain-containing protein</fullName>
    </submittedName>
</protein>
<gene>
    <name evidence="5" type="ORF">ACFOEB_14280</name>
</gene>
<dbReference type="Proteomes" id="UP001595548">
    <property type="component" value="Unassembled WGS sequence"/>
</dbReference>
<accession>A0ABV7HU85</accession>
<dbReference type="SMART" id="SM00382">
    <property type="entry name" value="AAA"/>
    <property type="match status" value="1"/>
</dbReference>
<dbReference type="InterPro" id="IPR050093">
    <property type="entry name" value="ABC_SmlMolc_Importer"/>
</dbReference>
<dbReference type="RefSeq" id="WP_382417582.1">
    <property type="nucleotide sequence ID" value="NZ_AP031500.1"/>
</dbReference>
<feature type="domain" description="ABC transporter" evidence="4">
    <location>
        <begin position="2"/>
        <end position="224"/>
    </location>
</feature>
<dbReference type="PROSITE" id="PS50893">
    <property type="entry name" value="ABC_TRANSPORTER_2"/>
    <property type="match status" value="1"/>
</dbReference>
<organism evidence="5 6">
    <name type="scientific">Gilvimarinus japonicus</name>
    <dbReference type="NCBI Taxonomy" id="1796469"/>
    <lineage>
        <taxon>Bacteria</taxon>
        <taxon>Pseudomonadati</taxon>
        <taxon>Pseudomonadota</taxon>
        <taxon>Gammaproteobacteria</taxon>
        <taxon>Cellvibrionales</taxon>
        <taxon>Cellvibrionaceae</taxon>
        <taxon>Gilvimarinus</taxon>
    </lineage>
</organism>
<dbReference type="InterPro" id="IPR027417">
    <property type="entry name" value="P-loop_NTPase"/>
</dbReference>
<keyword evidence="1" id="KW-0813">Transport</keyword>
<sequence>MLELQHVAIVRAGQTLLEVPELSVAAGKVGMIMGPSGSGKSTLLLWLLGQAPEAFDITGSLRLNGEPMTHQSVSERRIGMMFQSALLFPHMTVEQNLFFALPKQSAYRTKAARTERVGSLLAAVELSDKAKAMPGTLSGGERARIALLRALINEPKALLLDEPFAALDLHRREEVRQWTFAQIAQWQIPALLVSHDLDDRPAHTQQCGPLLTIANGVAQCSTHA</sequence>
<dbReference type="PROSITE" id="PS00211">
    <property type="entry name" value="ABC_TRANSPORTER_1"/>
    <property type="match status" value="1"/>
</dbReference>
<evidence type="ECO:0000313" key="6">
    <source>
        <dbReference type="Proteomes" id="UP001595548"/>
    </source>
</evidence>
<name>A0ABV7HU85_9GAMM</name>
<evidence type="ECO:0000259" key="4">
    <source>
        <dbReference type="PROSITE" id="PS50893"/>
    </source>
</evidence>
<reference evidence="6" key="1">
    <citation type="journal article" date="2019" name="Int. J. Syst. Evol. Microbiol.">
        <title>The Global Catalogue of Microorganisms (GCM) 10K type strain sequencing project: providing services to taxonomists for standard genome sequencing and annotation.</title>
        <authorList>
            <consortium name="The Broad Institute Genomics Platform"/>
            <consortium name="The Broad Institute Genome Sequencing Center for Infectious Disease"/>
            <person name="Wu L."/>
            <person name="Ma J."/>
        </authorList>
    </citation>
    <scope>NUCLEOTIDE SEQUENCE [LARGE SCALE GENOMIC DNA]</scope>
    <source>
        <strain evidence="6">KCTC 52141</strain>
    </source>
</reference>
<evidence type="ECO:0000313" key="5">
    <source>
        <dbReference type="EMBL" id="MFC3156376.1"/>
    </source>
</evidence>
<comment type="caution">
    <text evidence="5">The sequence shown here is derived from an EMBL/GenBank/DDBJ whole genome shotgun (WGS) entry which is preliminary data.</text>
</comment>
<dbReference type="GO" id="GO:0005524">
    <property type="term" value="F:ATP binding"/>
    <property type="evidence" value="ECO:0007669"/>
    <property type="project" value="UniProtKB-KW"/>
</dbReference>
<keyword evidence="2" id="KW-0547">Nucleotide-binding</keyword>
<dbReference type="PANTHER" id="PTHR42781">
    <property type="entry name" value="SPERMIDINE/PUTRESCINE IMPORT ATP-BINDING PROTEIN POTA"/>
    <property type="match status" value="1"/>
</dbReference>
<dbReference type="InterPro" id="IPR003439">
    <property type="entry name" value="ABC_transporter-like_ATP-bd"/>
</dbReference>
<evidence type="ECO:0000256" key="2">
    <source>
        <dbReference type="ARBA" id="ARBA00022741"/>
    </source>
</evidence>
<dbReference type="SUPFAM" id="SSF52540">
    <property type="entry name" value="P-loop containing nucleoside triphosphate hydrolases"/>
    <property type="match status" value="1"/>
</dbReference>
<dbReference type="PANTHER" id="PTHR42781:SF4">
    <property type="entry name" value="SPERMIDINE_PUTRESCINE IMPORT ATP-BINDING PROTEIN POTA"/>
    <property type="match status" value="1"/>
</dbReference>
<keyword evidence="6" id="KW-1185">Reference proteome</keyword>